<evidence type="ECO:0000256" key="9">
    <source>
        <dbReference type="ARBA" id="ARBA00022842"/>
    </source>
</evidence>
<feature type="compositionally biased region" description="Low complexity" evidence="13">
    <location>
        <begin position="458"/>
        <end position="467"/>
    </location>
</feature>
<sequence>MFCRAEVVDVCAVSVLFGFMVLLCLGFGDGKMSSAFLSTGMSPSSASHGNRNVSAPARQHFGRPKHSRVVSSPKDTYLRPTRWKRKTAPGDPTLQCGDEIMRVIIKLKEVEHLEVFAVNHVPMPLSNLPVRCGINLRITSTEAILISRYDGCFVDQQGSEFVLLLGWFGKVVRAACPATETPPTVMCLEHSMKATFPGHGLEKALSVRVSGRWAPLLDAVAQCGFEVDVTTRTLSVTAHYARCATTPENGLYILTVQFKGKDLTVSCPADKFRYQDSPPDSTQPLPTYFPSKPLPPANQAPPNRPFAPLLHISATEQINDLAVVTGPPTTGPPSLPVTLGQTQQHMPELPYIHHKPDHESSGSGHQHLNLPSSQLHQLTSEQLKPPPQPAGPQNPSVPRDSQTWQKLPVHLEPSVTEPTVPDFPRPLTAKPKPAELQPPLHNHRFSSLFSNWLSRHYSSTPTTTDRPAPAPTRSPPGLLWQRPASSLQNLPQHIATPTRYGSEIWSPSRHHQVFQGNTPQPARTTPLSVSETENQMLNPSFSNPNISHILNGSPVAETPYFKPEVLQPDPTNDPPPIVPPCPDTPFQNTSHSQELPFVTAVPNMESPWQTVTTTPTPKTLVHIWLSDYLNNHQLWPKPPKPPDSNVEMFRPENSSPSSPNPDLLHFPNWNPFGETPFPKPETSRPAPTFLPLPHVLQPPESVTLNPPVIKPLPNMENPLQPTGTTTPMPKSEAPTWSTWEVPLVIGILVTGIIRIHISRATLDCLEGCYQTEEGRGHERNEFLKKHQIDTFLICHQGEQVPEAAPPKARGGTRQWGTEVPFGSITDVNCILASFTNGSLAHMPSAPRSASREINKRIEHAIEVRSSELMRQKHITPFTMVFKDTHLEDMFSLMRDEMFTTYMLCSFIMLLLLMAVQALIPAPRLVPTPVQFGFFLLLHVLLLLVTSAEEIKHCPPSVQQLCTWVLENTRLRNAFTLAAITLNACMVTTDMSYETTCYWFPQVWCHFLGGQLANGSSEQQSPDNSPAHNYPSLCTHPEFFVLSGVVSMVTCAVFLRLSSLLKLLLLLLLLLVHSLFIDMAYNTLTEQPRKGVSILLLTMFVVAVFYNGRQWEATARLDFLWRLQAQQEVEDMRELRQHNECLLHNILPTHVARHFLERSKNNEELYSQSYDEVGVMFAALAGFDDYYEQREARQEGVECLRLLNEIIAGFDELLEESYLLDIEKIKTIGSCYMAASGLSPDTVSRATVTCPLTPVTVGRDTASCPLTCHLSPDTMKFTSDTVTCYLSPDTVPCPVSPVSCDLSPDTMSGDTVTCALSPDEVTSIAHGPVVAGVIGASKPQYDIWGLTVNLASRMETSGVSGRIQVPEGTRTILANWGFALELRGEIFIKGVSERRGHVRTYFISTARQRRGGRAGGGEGGRGGGLMKEAQGPRSGRTTLAELVFGMVQNIHKEKSRDVNGGFSLTQC</sequence>
<dbReference type="EMBL" id="JBHFQA010000019">
    <property type="protein sequence ID" value="KAL2082185.1"/>
    <property type="molecule type" value="Genomic_DNA"/>
</dbReference>
<feature type="region of interest" description="Disordered" evidence="13">
    <location>
        <begin position="272"/>
        <end position="307"/>
    </location>
</feature>
<comment type="catalytic activity">
    <reaction evidence="1">
        <text>ATP = 3',5'-cyclic AMP + diphosphate</text>
        <dbReference type="Rhea" id="RHEA:15389"/>
        <dbReference type="ChEBI" id="CHEBI:30616"/>
        <dbReference type="ChEBI" id="CHEBI:33019"/>
        <dbReference type="ChEBI" id="CHEBI:58165"/>
        <dbReference type="EC" id="4.6.1.1"/>
    </reaction>
</comment>
<evidence type="ECO:0000256" key="1">
    <source>
        <dbReference type="ARBA" id="ARBA00001593"/>
    </source>
</evidence>
<dbReference type="CDD" id="cd07302">
    <property type="entry name" value="CHD"/>
    <property type="match status" value="1"/>
</dbReference>
<evidence type="ECO:0000256" key="4">
    <source>
        <dbReference type="ARBA" id="ARBA00012201"/>
    </source>
</evidence>
<feature type="compositionally biased region" description="Polar residues" evidence="13">
    <location>
        <begin position="514"/>
        <end position="530"/>
    </location>
</feature>
<feature type="transmembrane region" description="Helical" evidence="14">
    <location>
        <begin position="7"/>
        <end position="28"/>
    </location>
</feature>
<feature type="region of interest" description="Disordered" evidence="13">
    <location>
        <begin position="1408"/>
        <end position="1433"/>
    </location>
</feature>
<evidence type="ECO:0000256" key="8">
    <source>
        <dbReference type="ARBA" id="ARBA00022840"/>
    </source>
</evidence>
<evidence type="ECO:0000256" key="14">
    <source>
        <dbReference type="SAM" id="Phobius"/>
    </source>
</evidence>
<comment type="cofactor">
    <cofactor evidence="2">
        <name>Mn(2+)</name>
        <dbReference type="ChEBI" id="CHEBI:29035"/>
    </cofactor>
</comment>
<dbReference type="PROSITE" id="PS50125">
    <property type="entry name" value="GUANYLATE_CYCLASE_2"/>
    <property type="match status" value="1"/>
</dbReference>
<dbReference type="Gene3D" id="3.30.70.1230">
    <property type="entry name" value="Nucleotide cyclase"/>
    <property type="match status" value="1"/>
</dbReference>
<feature type="domain" description="Guanylate cyclase" evidence="15">
    <location>
        <begin position="1173"/>
        <end position="1354"/>
    </location>
</feature>
<feature type="region of interest" description="Disordered" evidence="13">
    <location>
        <begin position="45"/>
        <end position="72"/>
    </location>
</feature>
<keyword evidence="6" id="KW-0479">Metal-binding</keyword>
<comment type="caution">
    <text evidence="16">The sequence shown here is derived from an EMBL/GenBank/DDBJ whole genome shotgun (WGS) entry which is preliminary data.</text>
</comment>
<comment type="subcellular location">
    <subcellularLocation>
        <location evidence="3">Membrane</location>
        <topology evidence="3">Multi-pass membrane protein</topology>
    </subcellularLocation>
</comment>
<organism evidence="16 17">
    <name type="scientific">Coilia grayii</name>
    <name type="common">Gray's grenadier anchovy</name>
    <dbReference type="NCBI Taxonomy" id="363190"/>
    <lineage>
        <taxon>Eukaryota</taxon>
        <taxon>Metazoa</taxon>
        <taxon>Chordata</taxon>
        <taxon>Craniata</taxon>
        <taxon>Vertebrata</taxon>
        <taxon>Euteleostomi</taxon>
        <taxon>Actinopterygii</taxon>
        <taxon>Neopterygii</taxon>
        <taxon>Teleostei</taxon>
        <taxon>Clupei</taxon>
        <taxon>Clupeiformes</taxon>
        <taxon>Clupeoidei</taxon>
        <taxon>Engraulidae</taxon>
        <taxon>Coilinae</taxon>
        <taxon>Coilia</taxon>
    </lineage>
</organism>
<feature type="region of interest" description="Disordered" evidence="13">
    <location>
        <begin position="458"/>
        <end position="482"/>
    </location>
</feature>
<evidence type="ECO:0000256" key="6">
    <source>
        <dbReference type="ARBA" id="ARBA00022723"/>
    </source>
</evidence>
<evidence type="ECO:0000313" key="17">
    <source>
        <dbReference type="Proteomes" id="UP001591681"/>
    </source>
</evidence>
<dbReference type="SMART" id="SM00044">
    <property type="entry name" value="CYCc"/>
    <property type="match status" value="1"/>
</dbReference>
<feature type="region of interest" description="Disordered" evidence="13">
    <location>
        <begin position="376"/>
        <end position="439"/>
    </location>
</feature>
<dbReference type="SUPFAM" id="SSF55073">
    <property type="entry name" value="Nucleotide cyclase"/>
    <property type="match status" value="1"/>
</dbReference>
<feature type="transmembrane region" description="Helical" evidence="14">
    <location>
        <begin position="1062"/>
        <end position="1083"/>
    </location>
</feature>
<reference evidence="16 17" key="1">
    <citation type="submission" date="2024-09" db="EMBL/GenBank/DDBJ databases">
        <title>A chromosome-level genome assembly of Gray's grenadier anchovy, Coilia grayii.</title>
        <authorList>
            <person name="Fu Z."/>
        </authorList>
    </citation>
    <scope>NUCLEOTIDE SEQUENCE [LARGE SCALE GENOMIC DNA]</scope>
    <source>
        <strain evidence="16">G4</strain>
        <tissue evidence="16">Muscle</tissue>
    </source>
</reference>
<evidence type="ECO:0000256" key="7">
    <source>
        <dbReference type="ARBA" id="ARBA00022741"/>
    </source>
</evidence>
<feature type="compositionally biased region" description="Gly residues" evidence="13">
    <location>
        <begin position="1412"/>
        <end position="1424"/>
    </location>
</feature>
<keyword evidence="7" id="KW-0547">Nucleotide-binding</keyword>
<dbReference type="InterPro" id="IPR029787">
    <property type="entry name" value="Nucleotide_cyclase"/>
</dbReference>
<keyword evidence="9" id="KW-0460">Magnesium</keyword>
<evidence type="ECO:0000256" key="10">
    <source>
        <dbReference type="ARBA" id="ARBA00022989"/>
    </source>
</evidence>
<feature type="transmembrane region" description="Helical" evidence="14">
    <location>
        <begin position="925"/>
        <end position="944"/>
    </location>
</feature>
<dbReference type="GO" id="GO:0016020">
    <property type="term" value="C:membrane"/>
    <property type="evidence" value="ECO:0007669"/>
    <property type="project" value="UniProtKB-SubCell"/>
</dbReference>
<feature type="transmembrane region" description="Helical" evidence="14">
    <location>
        <begin position="1090"/>
        <end position="1107"/>
    </location>
</feature>
<dbReference type="EC" id="4.6.1.1" evidence="4"/>
<evidence type="ECO:0000313" key="16">
    <source>
        <dbReference type="EMBL" id="KAL2082185.1"/>
    </source>
</evidence>
<evidence type="ECO:0000256" key="2">
    <source>
        <dbReference type="ARBA" id="ARBA00001936"/>
    </source>
</evidence>
<keyword evidence="17" id="KW-1185">Reference proteome</keyword>
<evidence type="ECO:0000259" key="15">
    <source>
        <dbReference type="PROSITE" id="PS50125"/>
    </source>
</evidence>
<dbReference type="Proteomes" id="UP001591681">
    <property type="component" value="Unassembled WGS sequence"/>
</dbReference>
<feature type="transmembrane region" description="Helical" evidence="14">
    <location>
        <begin position="1038"/>
        <end position="1056"/>
    </location>
</feature>
<keyword evidence="11 14" id="KW-0472">Membrane</keyword>
<protein>
    <recommendedName>
        <fullName evidence="4">adenylate cyclase</fullName>
        <ecNumber evidence="4">4.6.1.1</ecNumber>
    </recommendedName>
</protein>
<evidence type="ECO:0000256" key="3">
    <source>
        <dbReference type="ARBA" id="ARBA00004141"/>
    </source>
</evidence>
<dbReference type="GO" id="GO:0004016">
    <property type="term" value="F:adenylate cyclase activity"/>
    <property type="evidence" value="ECO:0007669"/>
    <property type="project" value="UniProtKB-EC"/>
</dbReference>
<name>A0ABD1J798_9TELE</name>
<proteinExistence type="predicted"/>
<keyword evidence="8" id="KW-0067">ATP-binding</keyword>
<feature type="compositionally biased region" description="Polar residues" evidence="13">
    <location>
        <begin position="361"/>
        <end position="370"/>
    </location>
</feature>
<dbReference type="GO" id="GO:0046872">
    <property type="term" value="F:metal ion binding"/>
    <property type="evidence" value="ECO:0007669"/>
    <property type="project" value="UniProtKB-KW"/>
</dbReference>
<evidence type="ECO:0000256" key="5">
    <source>
        <dbReference type="ARBA" id="ARBA00022692"/>
    </source>
</evidence>
<accession>A0ABD1J798</accession>
<evidence type="ECO:0000256" key="13">
    <source>
        <dbReference type="SAM" id="MobiDB-lite"/>
    </source>
</evidence>
<keyword evidence="5 14" id="KW-0812">Transmembrane</keyword>
<feature type="region of interest" description="Disordered" evidence="13">
    <location>
        <begin position="351"/>
        <end position="370"/>
    </location>
</feature>
<evidence type="ECO:0000256" key="12">
    <source>
        <dbReference type="ARBA" id="ARBA00023239"/>
    </source>
</evidence>
<feature type="transmembrane region" description="Helical" evidence="14">
    <location>
        <begin position="898"/>
        <end position="919"/>
    </location>
</feature>
<dbReference type="PANTHER" id="PTHR45627:SF15">
    <property type="entry name" value="ADENYLATE CYCLASE"/>
    <property type="match status" value="1"/>
</dbReference>
<dbReference type="InterPro" id="IPR009398">
    <property type="entry name" value="Adcy_conserved_dom"/>
</dbReference>
<feature type="region of interest" description="Disordered" evidence="13">
    <location>
        <begin position="510"/>
        <end position="530"/>
    </location>
</feature>
<dbReference type="Pfam" id="PF00211">
    <property type="entry name" value="Guanylate_cyc"/>
    <property type="match status" value="2"/>
</dbReference>
<dbReference type="InterPro" id="IPR001054">
    <property type="entry name" value="A/G_cyclase"/>
</dbReference>
<dbReference type="Pfam" id="PF06327">
    <property type="entry name" value="Adcy_cons_dom"/>
    <property type="match status" value="1"/>
</dbReference>
<feature type="compositionally biased region" description="Pro residues" evidence="13">
    <location>
        <begin position="292"/>
        <end position="305"/>
    </location>
</feature>
<evidence type="ECO:0000256" key="11">
    <source>
        <dbReference type="ARBA" id="ARBA00023136"/>
    </source>
</evidence>
<dbReference type="PANTHER" id="PTHR45627">
    <property type="entry name" value="ADENYLATE CYCLASE TYPE 1"/>
    <property type="match status" value="1"/>
</dbReference>
<keyword evidence="12" id="KW-0456">Lyase</keyword>
<gene>
    <name evidence="16" type="ORF">ACEWY4_022003</name>
</gene>
<keyword evidence="10 14" id="KW-1133">Transmembrane helix</keyword>
<dbReference type="GO" id="GO:0005524">
    <property type="term" value="F:ATP binding"/>
    <property type="evidence" value="ECO:0007669"/>
    <property type="project" value="UniProtKB-KW"/>
</dbReference>